<gene>
    <name evidence="2" type="ORF">CI610_00008</name>
</gene>
<keyword evidence="1" id="KW-1133">Transmembrane helix</keyword>
<keyword evidence="1" id="KW-0812">Transmembrane</keyword>
<organism evidence="2">
    <name type="scientific">invertebrate metagenome</name>
    <dbReference type="NCBI Taxonomy" id="1711999"/>
    <lineage>
        <taxon>unclassified sequences</taxon>
        <taxon>metagenomes</taxon>
        <taxon>organismal metagenomes</taxon>
    </lineage>
</organism>
<comment type="caution">
    <text evidence="2">The sequence shown here is derived from an EMBL/GenBank/DDBJ whole genome shotgun (WGS) entry which is preliminary data.</text>
</comment>
<name>A0A2H9TCH8_9ZZZZ</name>
<sequence length="38" mass="4201">MEVFVMAFNKEILGVICFVIMVATLAGRIRSIVEKTGN</sequence>
<dbReference type="EMBL" id="NSIT01000001">
    <property type="protein sequence ID" value="PJE80955.1"/>
    <property type="molecule type" value="Genomic_DNA"/>
</dbReference>
<accession>A0A2H9TCH8</accession>
<keyword evidence="1" id="KW-0472">Membrane</keyword>
<proteinExistence type="predicted"/>
<evidence type="ECO:0000313" key="2">
    <source>
        <dbReference type="EMBL" id="PJE80955.1"/>
    </source>
</evidence>
<reference evidence="2" key="1">
    <citation type="journal article" date="2017" name="Appl. Environ. Microbiol.">
        <title>Molecular characterization of an Endozoicomonas-like organism causing infection in king scallop Pecten maximus L.</title>
        <authorList>
            <person name="Cano I."/>
            <person name="van Aerle R."/>
            <person name="Ross S."/>
            <person name="Verner-Jeffreys D.W."/>
            <person name="Paley R.K."/>
            <person name="Rimmer G."/>
            <person name="Ryder D."/>
            <person name="Hooper P."/>
            <person name="Stone D."/>
            <person name="Feist S.W."/>
        </authorList>
    </citation>
    <scope>NUCLEOTIDE SEQUENCE</scope>
</reference>
<protein>
    <submittedName>
        <fullName evidence="2">Uncharacterized protein</fullName>
    </submittedName>
</protein>
<evidence type="ECO:0000256" key="1">
    <source>
        <dbReference type="SAM" id="Phobius"/>
    </source>
</evidence>
<dbReference type="AlphaFoldDB" id="A0A2H9TCH8"/>
<feature type="transmembrane region" description="Helical" evidence="1">
    <location>
        <begin position="12"/>
        <end position="29"/>
    </location>
</feature>